<dbReference type="Gene3D" id="3.40.50.300">
    <property type="entry name" value="P-loop containing nucleotide triphosphate hydrolases"/>
    <property type="match status" value="1"/>
</dbReference>
<keyword evidence="8" id="KW-0159">Chromosome partition</keyword>
<dbReference type="PANTHER" id="PTHR22683">
    <property type="entry name" value="SPORULATION PROTEIN RELATED"/>
    <property type="match status" value="1"/>
</dbReference>
<protein>
    <recommendedName>
        <fullName evidence="3">DNA translocase FtsK</fullName>
    </recommendedName>
</protein>
<dbReference type="InterPro" id="IPR036388">
    <property type="entry name" value="WH-like_DNA-bd_sf"/>
</dbReference>
<evidence type="ECO:0000256" key="8">
    <source>
        <dbReference type="ARBA" id="ARBA00022829"/>
    </source>
</evidence>
<evidence type="ECO:0000256" key="7">
    <source>
        <dbReference type="ARBA" id="ARBA00022741"/>
    </source>
</evidence>
<keyword evidence="5" id="KW-0132">Cell division</keyword>
<organism evidence="18 19">
    <name type="scientific">Kushneria pakistanensis</name>
    <dbReference type="NCBI Taxonomy" id="1508770"/>
    <lineage>
        <taxon>Bacteria</taxon>
        <taxon>Pseudomonadati</taxon>
        <taxon>Pseudomonadota</taxon>
        <taxon>Gammaproteobacteria</taxon>
        <taxon>Oceanospirillales</taxon>
        <taxon>Halomonadaceae</taxon>
        <taxon>Kushneria</taxon>
    </lineage>
</organism>
<keyword evidence="6 16" id="KW-0812">Transmembrane</keyword>
<feature type="compositionally biased region" description="Polar residues" evidence="15">
    <location>
        <begin position="587"/>
        <end position="599"/>
    </location>
</feature>
<dbReference type="Pfam" id="PF17854">
    <property type="entry name" value="FtsK_alpha"/>
    <property type="match status" value="1"/>
</dbReference>
<evidence type="ECO:0000256" key="6">
    <source>
        <dbReference type="ARBA" id="ARBA00022692"/>
    </source>
</evidence>
<keyword evidence="11" id="KW-0238">DNA-binding</keyword>
<dbReference type="EMBL" id="BMZM01000003">
    <property type="protein sequence ID" value="GHC30922.1"/>
    <property type="molecule type" value="Genomic_DNA"/>
</dbReference>
<sequence length="1219" mass="131073">MQRSRQRVTKARDNARHFSARLQGAAKEGVAIIMLALCAFLLLALFSYMPADPSWSHSGPDQQVTNWMGPVGAWLSDVLYSLFGASALWAPGMLGLGAWRLMRAREAHVVWDPMALAVRGGGLLLVMVATCNVGALHFQDASSDLPYGSGGIVGEGVSAALASLVGKHGTTLLSLAAFLCGMPLLTGMSWFSIIDEMGNGIWRGVRWCARRLGMAGAQIGSAGSRLRERRREMAQERREAYLAAQAEDEFDFGHDDDDLDTGLRADAGDARPRRERSSIFARFMPGRRTQDHDDEYLDDHDEPIASARHQHESDADDEQVPVSGMRTGDDDIPWEQPCEAPSGRDVPESKTTPAETITPAADRQTESARDTLASDAMSDRPAASVEDDKARMASPVTSTPPAEAGASTPASDMDEPLVQAPDDGRDIDETPERPDASGMAETRVDEAPAPAEASRAPSEPLQRPEASAYDVTRRRIPEVIPEPHLAEDDDDGQAPGASSFEPSEPARHSPPPFENVHEPRVPSSTPGAPVAPVSDDMTLPEVEAPSEERVAPLVDDIQSSDRPVLSWEDDEPEFSTPLSAREEDTSEPSASVSPASTLTFEEEDDTRSDALVMPVPPASTQSPPETSAPIAPSGHEPTAAPSDQHDTKGESPVNDAAGHAPARATAATSPSASAPSAPVADVADQGADENTDNDSSGPTLWTVQQMQTQRPVHESDGEPLGELPSLSLLTPPSSHEPTYTPEQLQDMAELLEVRLREYGVKAEVVDTWPGPVITRFEIKPAPGVKVSKISNLAKDLARSLMVKSVRVVEIIPGRPTVGIEIPNPNRAMIRLREVFDSDVYQDASSPVTVALGQDIGGNPVVANLNKMPHLLVAGTTGSGKSVGVNAMLISMLLKATPDEVRMIMVDPKMLELSVYDGIPHLLAPVVTDMKEAANALRWCVAEMERRYKLMAAMGVRNLAGFNARIDEASAAGAQIADPLWEPQPWEMHEQPPVLEKLPYIVVVIDEFADMFMIVGKKVEELIARIAQKARAAGIHLILATQRPSVDVVTGLIKANIPTRMAFQVSSRIDSRTILDQGGAEHLLGHGDMLYLPAGAGIPMRVHGAFVDDDEVHRVVDDWKRRGEPEYIDEILSGGVSADALAGLEAEGEGSDDPEQDALYDEAVAYVTESRRASISSVQRRFKIGYNRAARLVEAMEMAGVVSSMGSNGAREVLASPPAH</sequence>
<feature type="compositionally biased region" description="Acidic residues" evidence="15">
    <location>
        <begin position="292"/>
        <end position="301"/>
    </location>
</feature>
<feature type="region of interest" description="Disordered" evidence="15">
    <location>
        <begin position="252"/>
        <end position="740"/>
    </location>
</feature>
<keyword evidence="13" id="KW-0131">Cell cycle</keyword>
<evidence type="ECO:0000313" key="18">
    <source>
        <dbReference type="EMBL" id="GHC30922.1"/>
    </source>
</evidence>
<dbReference type="CDD" id="cd01127">
    <property type="entry name" value="TrwB_TraG_TraD_VirD4"/>
    <property type="match status" value="1"/>
</dbReference>
<reference evidence="19" key="1">
    <citation type="journal article" date="2019" name="Int. J. Syst. Evol. Microbiol.">
        <title>The Global Catalogue of Microorganisms (GCM) 10K type strain sequencing project: providing services to taxonomists for standard genome sequencing and annotation.</title>
        <authorList>
            <consortium name="The Broad Institute Genomics Platform"/>
            <consortium name="The Broad Institute Genome Sequencing Center for Infectious Disease"/>
            <person name="Wu L."/>
            <person name="Ma J."/>
        </authorList>
    </citation>
    <scope>NUCLEOTIDE SEQUENCE [LARGE SCALE GENOMIC DNA]</scope>
    <source>
        <strain evidence="19">KCTC 42082</strain>
    </source>
</reference>
<feature type="binding site" evidence="14">
    <location>
        <begin position="874"/>
        <end position="881"/>
    </location>
    <ligand>
        <name>ATP</name>
        <dbReference type="ChEBI" id="CHEBI:30616"/>
    </ligand>
</feature>
<dbReference type="InterPro" id="IPR027417">
    <property type="entry name" value="P-loop_NTPase"/>
</dbReference>
<dbReference type="Pfam" id="PF09397">
    <property type="entry name" value="FtsK_gamma"/>
    <property type="match status" value="1"/>
</dbReference>
<dbReference type="InterPro" id="IPR002543">
    <property type="entry name" value="FtsK_dom"/>
</dbReference>
<name>A0ABQ3FNG4_9GAMM</name>
<dbReference type="Gene3D" id="1.10.10.10">
    <property type="entry name" value="Winged helix-like DNA-binding domain superfamily/Winged helix DNA-binding domain"/>
    <property type="match status" value="1"/>
</dbReference>
<evidence type="ECO:0000256" key="9">
    <source>
        <dbReference type="ARBA" id="ARBA00022840"/>
    </source>
</evidence>
<dbReference type="InterPro" id="IPR036390">
    <property type="entry name" value="WH_DNA-bd_sf"/>
</dbReference>
<dbReference type="InterPro" id="IPR041027">
    <property type="entry name" value="FtsK_alpha"/>
</dbReference>
<dbReference type="Pfam" id="PF01580">
    <property type="entry name" value="FtsK_SpoIIIE"/>
    <property type="match status" value="1"/>
</dbReference>
<keyword evidence="4" id="KW-1003">Cell membrane</keyword>
<evidence type="ECO:0000256" key="12">
    <source>
        <dbReference type="ARBA" id="ARBA00023136"/>
    </source>
</evidence>
<feature type="transmembrane region" description="Helical" evidence="16">
    <location>
        <begin position="120"/>
        <end position="139"/>
    </location>
</feature>
<dbReference type="Proteomes" id="UP000604243">
    <property type="component" value="Unassembled WGS sequence"/>
</dbReference>
<evidence type="ECO:0000256" key="4">
    <source>
        <dbReference type="ARBA" id="ARBA00022475"/>
    </source>
</evidence>
<comment type="similarity">
    <text evidence="2">Belongs to the FtsK/SpoIIIE/SftA family.</text>
</comment>
<dbReference type="SMART" id="SM00843">
    <property type="entry name" value="Ftsk_gamma"/>
    <property type="match status" value="1"/>
</dbReference>
<evidence type="ECO:0000313" key="19">
    <source>
        <dbReference type="Proteomes" id="UP000604243"/>
    </source>
</evidence>
<evidence type="ECO:0000256" key="15">
    <source>
        <dbReference type="SAM" id="MobiDB-lite"/>
    </source>
</evidence>
<keyword evidence="12 16" id="KW-0472">Membrane</keyword>
<feature type="compositionally biased region" description="Low complexity" evidence="15">
    <location>
        <begin position="655"/>
        <end position="683"/>
    </location>
</feature>
<evidence type="ECO:0000256" key="16">
    <source>
        <dbReference type="SAM" id="Phobius"/>
    </source>
</evidence>
<dbReference type="SUPFAM" id="SSF46785">
    <property type="entry name" value="Winged helix' DNA-binding domain"/>
    <property type="match status" value="1"/>
</dbReference>
<feature type="transmembrane region" description="Helical" evidence="16">
    <location>
        <begin position="172"/>
        <end position="193"/>
    </location>
</feature>
<dbReference type="PANTHER" id="PTHR22683:SF41">
    <property type="entry name" value="DNA TRANSLOCASE FTSK"/>
    <property type="match status" value="1"/>
</dbReference>
<keyword evidence="10 16" id="KW-1133">Transmembrane helix</keyword>
<feature type="compositionally biased region" description="Low complexity" evidence="15">
    <location>
        <begin position="718"/>
        <end position="738"/>
    </location>
</feature>
<dbReference type="InterPro" id="IPR050206">
    <property type="entry name" value="FtsK/SpoIIIE/SftA"/>
</dbReference>
<evidence type="ECO:0000256" key="3">
    <source>
        <dbReference type="ARBA" id="ARBA00020887"/>
    </source>
</evidence>
<comment type="caution">
    <text evidence="18">The sequence shown here is derived from an EMBL/GenBank/DDBJ whole genome shotgun (WGS) entry which is preliminary data.</text>
</comment>
<dbReference type="InterPro" id="IPR025199">
    <property type="entry name" value="FtsK_4TM"/>
</dbReference>
<keyword evidence="9 14" id="KW-0067">ATP-binding</keyword>
<feature type="compositionally biased region" description="Polar residues" evidence="15">
    <location>
        <begin position="693"/>
        <end position="710"/>
    </location>
</feature>
<evidence type="ECO:0000256" key="2">
    <source>
        <dbReference type="ARBA" id="ARBA00006474"/>
    </source>
</evidence>
<evidence type="ECO:0000256" key="1">
    <source>
        <dbReference type="ARBA" id="ARBA00004651"/>
    </source>
</evidence>
<feature type="transmembrane region" description="Helical" evidence="16">
    <location>
        <begin position="145"/>
        <end position="165"/>
    </location>
</feature>
<feature type="domain" description="FtsK" evidence="17">
    <location>
        <begin position="857"/>
        <end position="1071"/>
    </location>
</feature>
<comment type="subcellular location">
    <subcellularLocation>
        <location evidence="1">Cell membrane</location>
        <topology evidence="1">Multi-pass membrane protein</topology>
    </subcellularLocation>
</comment>
<evidence type="ECO:0000256" key="10">
    <source>
        <dbReference type="ARBA" id="ARBA00022989"/>
    </source>
</evidence>
<dbReference type="InterPro" id="IPR018541">
    <property type="entry name" value="Ftsk_gamma"/>
</dbReference>
<feature type="compositionally biased region" description="Low complexity" evidence="15">
    <location>
        <begin position="447"/>
        <end position="460"/>
    </location>
</feature>
<feature type="compositionally biased region" description="Basic and acidic residues" evidence="15">
    <location>
        <begin position="422"/>
        <end position="435"/>
    </location>
</feature>
<dbReference type="SUPFAM" id="SSF52540">
    <property type="entry name" value="P-loop containing nucleoside triphosphate hydrolases"/>
    <property type="match status" value="1"/>
</dbReference>
<proteinExistence type="inferred from homology"/>
<evidence type="ECO:0000256" key="13">
    <source>
        <dbReference type="ARBA" id="ARBA00023306"/>
    </source>
</evidence>
<gene>
    <name evidence="18" type="ORF">GCM10010082_26430</name>
</gene>
<evidence type="ECO:0000256" key="14">
    <source>
        <dbReference type="PROSITE-ProRule" id="PRU00289"/>
    </source>
</evidence>
<feature type="compositionally biased region" description="Basic and acidic residues" evidence="15">
    <location>
        <begin position="261"/>
        <end position="277"/>
    </location>
</feature>
<dbReference type="Gene3D" id="3.30.980.40">
    <property type="match status" value="1"/>
</dbReference>
<feature type="transmembrane region" description="Helical" evidence="16">
    <location>
        <begin position="29"/>
        <end position="49"/>
    </location>
</feature>
<evidence type="ECO:0000259" key="17">
    <source>
        <dbReference type="PROSITE" id="PS50901"/>
    </source>
</evidence>
<dbReference type="Pfam" id="PF13491">
    <property type="entry name" value="FtsK_4TM"/>
    <property type="match status" value="1"/>
</dbReference>
<accession>A0ABQ3FNG4</accession>
<evidence type="ECO:0000256" key="5">
    <source>
        <dbReference type="ARBA" id="ARBA00022618"/>
    </source>
</evidence>
<feature type="transmembrane region" description="Helical" evidence="16">
    <location>
        <begin position="78"/>
        <end position="99"/>
    </location>
</feature>
<keyword evidence="19" id="KW-1185">Reference proteome</keyword>
<evidence type="ECO:0000256" key="11">
    <source>
        <dbReference type="ARBA" id="ARBA00023125"/>
    </source>
</evidence>
<keyword evidence="7 14" id="KW-0547">Nucleotide-binding</keyword>
<dbReference type="PROSITE" id="PS50901">
    <property type="entry name" value="FTSK"/>
    <property type="match status" value="1"/>
</dbReference>